<proteinExistence type="predicted"/>
<accession>A0A327ZGI8</accession>
<comment type="caution">
    <text evidence="1">The sequence shown here is derived from an EMBL/GenBank/DDBJ whole genome shotgun (WGS) entry which is preliminary data.</text>
</comment>
<dbReference type="Proteomes" id="UP000249341">
    <property type="component" value="Unassembled WGS sequence"/>
</dbReference>
<dbReference type="AlphaFoldDB" id="A0A327ZGI8"/>
<dbReference type="OrthoDB" id="4563074at2"/>
<dbReference type="EMBL" id="QLMJ01000004">
    <property type="protein sequence ID" value="RAK39914.1"/>
    <property type="molecule type" value="Genomic_DNA"/>
</dbReference>
<organism evidence="1 2">
    <name type="scientific">Actinoplanes lutulentus</name>
    <dbReference type="NCBI Taxonomy" id="1287878"/>
    <lineage>
        <taxon>Bacteria</taxon>
        <taxon>Bacillati</taxon>
        <taxon>Actinomycetota</taxon>
        <taxon>Actinomycetes</taxon>
        <taxon>Micromonosporales</taxon>
        <taxon>Micromonosporaceae</taxon>
        <taxon>Actinoplanes</taxon>
    </lineage>
</organism>
<reference evidence="1 2" key="1">
    <citation type="submission" date="2018-06" db="EMBL/GenBank/DDBJ databases">
        <title>Genomic Encyclopedia of Type Strains, Phase III (KMG-III): the genomes of soil and plant-associated and newly described type strains.</title>
        <authorList>
            <person name="Whitman W."/>
        </authorList>
    </citation>
    <scope>NUCLEOTIDE SEQUENCE [LARGE SCALE GENOMIC DNA]</scope>
    <source>
        <strain evidence="1 2">CGMCC 4.7090</strain>
    </source>
</reference>
<evidence type="ECO:0008006" key="3">
    <source>
        <dbReference type="Google" id="ProtNLM"/>
    </source>
</evidence>
<name>A0A327ZGI8_9ACTN</name>
<keyword evidence="2" id="KW-1185">Reference proteome</keyword>
<evidence type="ECO:0000313" key="1">
    <source>
        <dbReference type="EMBL" id="RAK39914.1"/>
    </source>
</evidence>
<protein>
    <recommendedName>
        <fullName evidence="3">VapB protein of antitoxin of type II toxin-antitoxin system</fullName>
    </recommendedName>
</protein>
<gene>
    <name evidence="1" type="ORF">B0I29_104456</name>
</gene>
<evidence type="ECO:0000313" key="2">
    <source>
        <dbReference type="Proteomes" id="UP000249341"/>
    </source>
</evidence>
<sequence>MAGHEVDPDSEVLADAAELYGTTTEAETISAALHDAAARTRRTRALAELVEIAATGQFDELLDKRNRPWQRKQAVRG</sequence>